<dbReference type="Pfam" id="PF25669">
    <property type="entry name" value="SMP_MUG190-like"/>
    <property type="match status" value="1"/>
</dbReference>
<feature type="compositionally biased region" description="Basic and acidic residues" evidence="11">
    <location>
        <begin position="627"/>
        <end position="637"/>
    </location>
</feature>
<dbReference type="GO" id="GO:0005524">
    <property type="term" value="F:ATP binding"/>
    <property type="evidence" value="ECO:0007669"/>
    <property type="project" value="UniProtKB-UniRule"/>
</dbReference>
<feature type="compositionally biased region" description="Low complexity" evidence="11">
    <location>
        <begin position="428"/>
        <end position="439"/>
    </location>
</feature>
<feature type="domain" description="Protein kinase" evidence="14">
    <location>
        <begin position="704"/>
        <end position="989"/>
    </location>
</feature>
<comment type="subcellular location">
    <subcellularLocation>
        <location evidence="1">Membrane</location>
    </subcellularLocation>
</comment>
<dbReference type="Proteomes" id="UP000729402">
    <property type="component" value="Unassembled WGS sequence"/>
</dbReference>
<evidence type="ECO:0000259" key="15">
    <source>
        <dbReference type="PROSITE" id="PS51847"/>
    </source>
</evidence>
<keyword evidence="12" id="KW-0812">Transmembrane</keyword>
<feature type="compositionally biased region" description="Basic residues" evidence="11">
    <location>
        <begin position="526"/>
        <end position="537"/>
    </location>
</feature>
<dbReference type="GO" id="GO:0004672">
    <property type="term" value="F:protein kinase activity"/>
    <property type="evidence" value="ECO:0007669"/>
    <property type="project" value="InterPro"/>
</dbReference>
<feature type="binding site" evidence="10">
    <location>
        <position position="732"/>
    </location>
    <ligand>
        <name>ATP</name>
        <dbReference type="ChEBI" id="CHEBI:30616"/>
    </ligand>
</feature>
<comment type="caution">
    <text evidence="16">The sequence shown here is derived from an EMBL/GenBank/DDBJ whole genome shotgun (WGS) entry which is preliminary data.</text>
</comment>
<evidence type="ECO:0000256" key="1">
    <source>
        <dbReference type="ARBA" id="ARBA00004370"/>
    </source>
</evidence>
<feature type="binding site" evidence="10">
    <location>
        <position position="1042"/>
    </location>
    <ligand>
        <name>ATP</name>
        <dbReference type="ChEBI" id="CHEBI:30616"/>
    </ligand>
</feature>
<evidence type="ECO:0000256" key="12">
    <source>
        <dbReference type="SAM" id="Phobius"/>
    </source>
</evidence>
<keyword evidence="2" id="KW-0813">Transport</keyword>
<evidence type="ECO:0000256" key="11">
    <source>
        <dbReference type="SAM" id="MobiDB-lite"/>
    </source>
</evidence>
<dbReference type="OrthoDB" id="647973at2759"/>
<protein>
    <submittedName>
        <fullName evidence="16">Uncharacterized protein</fullName>
    </submittedName>
</protein>
<dbReference type="InterPro" id="IPR052847">
    <property type="entry name" value="Ext_Synaptotagmin/KAHRP-like"/>
</dbReference>
<dbReference type="Pfam" id="PF00069">
    <property type="entry name" value="Pkinase"/>
    <property type="match status" value="2"/>
</dbReference>
<keyword evidence="17" id="KW-1185">Reference proteome</keyword>
<dbReference type="InterPro" id="IPR000008">
    <property type="entry name" value="C2_dom"/>
</dbReference>
<dbReference type="GO" id="GO:0016020">
    <property type="term" value="C:membrane"/>
    <property type="evidence" value="ECO:0007669"/>
    <property type="project" value="UniProtKB-SubCell"/>
</dbReference>
<feature type="compositionally biased region" description="Basic residues" evidence="11">
    <location>
        <begin position="596"/>
        <end position="612"/>
    </location>
</feature>
<evidence type="ECO:0000256" key="4">
    <source>
        <dbReference type="ARBA" id="ARBA00022741"/>
    </source>
</evidence>
<dbReference type="CDD" id="cd00030">
    <property type="entry name" value="C2"/>
    <property type="match status" value="1"/>
</dbReference>
<evidence type="ECO:0000256" key="3">
    <source>
        <dbReference type="ARBA" id="ARBA00022679"/>
    </source>
</evidence>
<dbReference type="PANTHER" id="PTHR47042:SF4">
    <property type="entry name" value="OS02G0313700 PROTEIN"/>
    <property type="match status" value="1"/>
</dbReference>
<keyword evidence="8" id="KW-0446">Lipid-binding</keyword>
<feature type="region of interest" description="Disordered" evidence="11">
    <location>
        <begin position="407"/>
        <end position="450"/>
    </location>
</feature>
<feature type="domain" description="Protein kinase" evidence="14">
    <location>
        <begin position="1013"/>
        <end position="1305"/>
    </location>
</feature>
<feature type="compositionally biased region" description="Low complexity" evidence="11">
    <location>
        <begin position="538"/>
        <end position="547"/>
    </location>
</feature>
<dbReference type="PROSITE" id="PS00107">
    <property type="entry name" value="PROTEIN_KINASE_ATP"/>
    <property type="match status" value="2"/>
</dbReference>
<dbReference type="InterPro" id="IPR017441">
    <property type="entry name" value="Protein_kinase_ATP_BS"/>
</dbReference>
<dbReference type="GO" id="GO:0006869">
    <property type="term" value="P:lipid transport"/>
    <property type="evidence" value="ECO:0007669"/>
    <property type="project" value="UniProtKB-KW"/>
</dbReference>
<keyword evidence="9 12" id="KW-0472">Membrane</keyword>
<dbReference type="InterPro" id="IPR000719">
    <property type="entry name" value="Prot_kinase_dom"/>
</dbReference>
<evidence type="ECO:0000313" key="17">
    <source>
        <dbReference type="Proteomes" id="UP000729402"/>
    </source>
</evidence>
<dbReference type="GO" id="GO:0008289">
    <property type="term" value="F:lipid binding"/>
    <property type="evidence" value="ECO:0007669"/>
    <property type="project" value="UniProtKB-KW"/>
</dbReference>
<gene>
    <name evidence="16" type="ORF">GUJ93_ZPchr0011g26981</name>
</gene>
<evidence type="ECO:0000256" key="5">
    <source>
        <dbReference type="ARBA" id="ARBA00022777"/>
    </source>
</evidence>
<keyword evidence="4 10" id="KW-0547">Nucleotide-binding</keyword>
<evidence type="ECO:0000259" key="13">
    <source>
        <dbReference type="PROSITE" id="PS50004"/>
    </source>
</evidence>
<evidence type="ECO:0000313" key="16">
    <source>
        <dbReference type="EMBL" id="KAG8089458.1"/>
    </source>
</evidence>
<dbReference type="PROSITE" id="PS00108">
    <property type="entry name" value="PROTEIN_KINASE_ST"/>
    <property type="match status" value="1"/>
</dbReference>
<feature type="compositionally biased region" description="Basic and acidic residues" evidence="11">
    <location>
        <begin position="667"/>
        <end position="681"/>
    </location>
</feature>
<feature type="domain" description="C2" evidence="13">
    <location>
        <begin position="270"/>
        <end position="384"/>
    </location>
</feature>
<reference evidence="16" key="2">
    <citation type="submission" date="2021-02" db="EMBL/GenBank/DDBJ databases">
        <authorList>
            <person name="Kimball J.A."/>
            <person name="Haas M.W."/>
            <person name="Macchietto M."/>
            <person name="Kono T."/>
            <person name="Duquette J."/>
            <person name="Shao M."/>
        </authorList>
    </citation>
    <scope>NUCLEOTIDE SEQUENCE</scope>
    <source>
        <tissue evidence="16">Fresh leaf tissue</tissue>
    </source>
</reference>
<evidence type="ECO:0000256" key="7">
    <source>
        <dbReference type="ARBA" id="ARBA00023055"/>
    </source>
</evidence>
<keyword evidence="3" id="KW-0808">Transferase</keyword>
<evidence type="ECO:0000256" key="2">
    <source>
        <dbReference type="ARBA" id="ARBA00022448"/>
    </source>
</evidence>
<sequence length="1305" mass="147613">MDITEVTVVHHAALVLVALWAAVSAGWAHPAIFLAALLYLFAVNERYTMRLRRRIQHEERKCTNQRRLLSDAETVRWLNYAIEKIWPVCMERVASEQFLLPIFPWFLEKFKPWTARKAVIQDLYLGRNPPMFTDIRVVSQSTDDDHLVLELGMNFLAADDMNATMAVQLRKRLGFGITANMHITGMHIEGKVLIGVRFLRQWPYIGRVRVCFVEPPYFQMTVKPLFGHGLDVTELPGISGWLDRMLDVAFGQTLVEPNMLVIDLEMFASESTENWFSVDEKPPIAHAKVEILEGADMKPSDSNGLADPYVKGHLGPYRFQTKIHKKTLNPKWTEEFKIPITSWEALNLLSLQVRDKDPIFDDTLGDCSISINKLRGGQRHDIWITLKNIKTGRIHIAVTILEDENEKIPNDEEEQCGTPKGAKASTPRSSFSSRTNNESESSEFRKMSDEYEPVDIQGLEKADVWVHRPGSDVANTWEPRKGRARYNDSTILRENDLCCDSPKSSQSQSESQRSDSSTEEPANGKSHPHLRKVKKGLGKLAGAVFKGPNRENDEEASPCVTPHPNIRPVGETRVSVTYVVDEDSSPERGELESSPAKKHLRKKAVHMVKHAGNKTAHNLKSMFSRKGSADKSKQGQDDEKDNPDATEVVDAPSKVEKDCPEATNSEMKGESSRQDKNRKSQDPTPSTLPKDLTLGFLKRITDNFSSGRKIGGGAFGVVYKGVLENGEMIAVKTLERTSGIHDRRFQNEVKNLMELEHKNVVKLVGSCCQPERVVVEHNGRYVFTDVDKLLCYEYLSKGSLDNYIYDELTGINWPMRFKIIMGICNGLHFLHKERNEPIVHMNLKPSNIMLDDNMVPKIADFGLSRLFGQEETRILTQNVVGWIGYMAPEYCYRGEISEKSDIFSLGVVILEIVTGLKNDSSNQGVSSRTLIDNVEKNWLKTSQITSKYPSLGEEEVLQAKRCIEIGLNCVETDPKKRPTIDEVIDKLTYKGTGTSTLTRNPGLQILEEITNNFSDEREIGRGSFGVVYKGVLANGEVVAVKKLQQERETANISQDKQFKNEAGNLIALNHRNVVKLIGYCCEIRREVVEKDRKFYYMDTPKQLLCYEYLPRGSLEKYIYGESNELNWDMRFKIIEGICQGLKFLHELERPIIHLDLKPSNVLLDDNMMPKIADFGLSRLLGEEQTRTRTGNVVGSKGYIAPEYYNRGEISTKSDIFSLGVLIIEIVTGLKVHPTSQDITSKDFIENVRKNWAKMPQIASRYPLLEADCLQQVQMCIDVALACVNESPKGRPSIAAIVDRLNRKKA</sequence>
<dbReference type="InterPro" id="IPR008271">
    <property type="entry name" value="Ser/Thr_kinase_AS"/>
</dbReference>
<feature type="transmembrane region" description="Helical" evidence="12">
    <location>
        <begin position="12"/>
        <end position="43"/>
    </location>
</feature>
<dbReference type="SMART" id="SM00220">
    <property type="entry name" value="S_TKc"/>
    <property type="match status" value="2"/>
</dbReference>
<dbReference type="FunFam" id="3.30.200.20:FF:000465">
    <property type="entry name" value="Cysteine-rich receptor-like protein kinase 6"/>
    <property type="match status" value="2"/>
</dbReference>
<evidence type="ECO:0000256" key="8">
    <source>
        <dbReference type="ARBA" id="ARBA00023121"/>
    </source>
</evidence>
<proteinExistence type="predicted"/>
<keyword evidence="12" id="KW-1133">Transmembrane helix</keyword>
<keyword evidence="7" id="KW-0445">Lipid transport</keyword>
<name>A0A8J6BSM5_ZIZPA</name>
<dbReference type="PROSITE" id="PS50011">
    <property type="entry name" value="PROTEIN_KINASE_DOM"/>
    <property type="match status" value="2"/>
</dbReference>
<feature type="region of interest" description="Disordered" evidence="11">
    <location>
        <begin position="485"/>
        <end position="691"/>
    </location>
</feature>
<keyword evidence="5" id="KW-0418">Kinase</keyword>
<organism evidence="16 17">
    <name type="scientific">Zizania palustris</name>
    <name type="common">Northern wild rice</name>
    <dbReference type="NCBI Taxonomy" id="103762"/>
    <lineage>
        <taxon>Eukaryota</taxon>
        <taxon>Viridiplantae</taxon>
        <taxon>Streptophyta</taxon>
        <taxon>Embryophyta</taxon>
        <taxon>Tracheophyta</taxon>
        <taxon>Spermatophyta</taxon>
        <taxon>Magnoliopsida</taxon>
        <taxon>Liliopsida</taxon>
        <taxon>Poales</taxon>
        <taxon>Poaceae</taxon>
        <taxon>BOP clade</taxon>
        <taxon>Oryzoideae</taxon>
        <taxon>Oryzeae</taxon>
        <taxon>Zizaniinae</taxon>
        <taxon>Zizania</taxon>
    </lineage>
</organism>
<evidence type="ECO:0000259" key="14">
    <source>
        <dbReference type="PROSITE" id="PS50011"/>
    </source>
</evidence>
<dbReference type="SMART" id="SM00239">
    <property type="entry name" value="C2"/>
    <property type="match status" value="1"/>
</dbReference>
<feature type="compositionally biased region" description="Low complexity" evidence="11">
    <location>
        <begin position="501"/>
        <end position="515"/>
    </location>
</feature>
<dbReference type="CDD" id="cd21669">
    <property type="entry name" value="SMP_SF"/>
    <property type="match status" value="1"/>
</dbReference>
<reference evidence="16" key="1">
    <citation type="journal article" date="2021" name="bioRxiv">
        <title>Whole Genome Assembly and Annotation of Northern Wild Rice, Zizania palustris L., Supports a Whole Genome Duplication in the Zizania Genus.</title>
        <authorList>
            <person name="Haas M."/>
            <person name="Kono T."/>
            <person name="Macchietto M."/>
            <person name="Millas R."/>
            <person name="McGilp L."/>
            <person name="Shao M."/>
            <person name="Duquette J."/>
            <person name="Hirsch C.N."/>
            <person name="Kimball J."/>
        </authorList>
    </citation>
    <scope>NUCLEOTIDE SEQUENCE</scope>
    <source>
        <tissue evidence="16">Fresh leaf tissue</tissue>
    </source>
</reference>
<dbReference type="PROSITE" id="PS50004">
    <property type="entry name" value="C2"/>
    <property type="match status" value="1"/>
</dbReference>
<evidence type="ECO:0000256" key="10">
    <source>
        <dbReference type="PROSITE-ProRule" id="PRU10141"/>
    </source>
</evidence>
<feature type="domain" description="SMP-LTD" evidence="15">
    <location>
        <begin position="71"/>
        <end position="265"/>
    </location>
</feature>
<dbReference type="FunFam" id="1.10.510.10:FF:000625">
    <property type="entry name" value="Cysteine-rich receptor-like protein kinase 6"/>
    <property type="match status" value="2"/>
</dbReference>
<dbReference type="EMBL" id="JAAALK010000081">
    <property type="protein sequence ID" value="KAG8089458.1"/>
    <property type="molecule type" value="Genomic_DNA"/>
</dbReference>
<dbReference type="InterPro" id="IPR031468">
    <property type="entry name" value="SMP_LBD"/>
</dbReference>
<evidence type="ECO:0000256" key="9">
    <source>
        <dbReference type="ARBA" id="ARBA00023136"/>
    </source>
</evidence>
<dbReference type="PANTHER" id="PTHR47042">
    <property type="entry name" value="C2 DOMAIN-CONTAINING PROTEIN-LIKE"/>
    <property type="match status" value="1"/>
</dbReference>
<keyword evidence="6 10" id="KW-0067">ATP-binding</keyword>
<accession>A0A8J6BSM5</accession>
<dbReference type="PROSITE" id="PS51847">
    <property type="entry name" value="SMP"/>
    <property type="match status" value="1"/>
</dbReference>
<evidence type="ECO:0000256" key="6">
    <source>
        <dbReference type="ARBA" id="ARBA00022840"/>
    </source>
</evidence>
<dbReference type="Pfam" id="PF00168">
    <property type="entry name" value="C2"/>
    <property type="match status" value="1"/>
</dbReference>